<reference evidence="1 2" key="1">
    <citation type="journal article" date="2022" name="Front. Cell. Infect. Microbiol.">
        <title>The Genomes of Two Strains of Taenia crassiceps the Animal Model for the Study of Human Cysticercosis.</title>
        <authorList>
            <person name="Bobes R.J."/>
            <person name="Estrada K."/>
            <person name="Rios-Valencia D.G."/>
            <person name="Calderon-Gallegos A."/>
            <person name="de la Torre P."/>
            <person name="Carrero J.C."/>
            <person name="Sanchez-Flores A."/>
            <person name="Laclette J.P."/>
        </authorList>
    </citation>
    <scope>NUCLEOTIDE SEQUENCE [LARGE SCALE GENOMIC DNA]</scope>
    <source>
        <strain evidence="1">WFUcys</strain>
    </source>
</reference>
<organism evidence="1 2">
    <name type="scientific">Taenia crassiceps</name>
    <dbReference type="NCBI Taxonomy" id="6207"/>
    <lineage>
        <taxon>Eukaryota</taxon>
        <taxon>Metazoa</taxon>
        <taxon>Spiralia</taxon>
        <taxon>Lophotrochozoa</taxon>
        <taxon>Platyhelminthes</taxon>
        <taxon>Cestoda</taxon>
        <taxon>Eucestoda</taxon>
        <taxon>Cyclophyllidea</taxon>
        <taxon>Taeniidae</taxon>
        <taxon>Taenia</taxon>
    </lineage>
</organism>
<gene>
    <name evidence="1" type="ORF">TcWFU_010422</name>
</gene>
<protein>
    <submittedName>
        <fullName evidence="1">Uncharacterized protein</fullName>
    </submittedName>
</protein>
<evidence type="ECO:0000313" key="1">
    <source>
        <dbReference type="EMBL" id="KAL5105985.1"/>
    </source>
</evidence>
<comment type="caution">
    <text evidence="1">The sequence shown here is derived from an EMBL/GenBank/DDBJ whole genome shotgun (WGS) entry which is preliminary data.</text>
</comment>
<dbReference type="EMBL" id="JAKROA010000007">
    <property type="protein sequence ID" value="KAL5105985.1"/>
    <property type="molecule type" value="Genomic_DNA"/>
</dbReference>
<accession>A0ABR4Q972</accession>
<keyword evidence="2" id="KW-1185">Reference proteome</keyword>
<evidence type="ECO:0000313" key="2">
    <source>
        <dbReference type="Proteomes" id="UP001651158"/>
    </source>
</evidence>
<dbReference type="Proteomes" id="UP001651158">
    <property type="component" value="Unassembled WGS sequence"/>
</dbReference>
<sequence length="107" mass="11702">MSAYLQAFGCSRGADTPLHCPVSLLTRLRQKLLLPLYTNGRLKVALALLPQTRQHERALHATAREDIAAPVLEQEGESPEIAECNGATSLLAFNTYFTVLLLLSTLP</sequence>
<name>A0ABR4Q972_9CEST</name>
<proteinExistence type="predicted"/>